<organism evidence="10 11">
    <name type="scientific">Dactylosporangium cerinum</name>
    <dbReference type="NCBI Taxonomy" id="1434730"/>
    <lineage>
        <taxon>Bacteria</taxon>
        <taxon>Bacillati</taxon>
        <taxon>Actinomycetota</taxon>
        <taxon>Actinomycetes</taxon>
        <taxon>Micromonosporales</taxon>
        <taxon>Micromonosporaceae</taxon>
        <taxon>Dactylosporangium</taxon>
    </lineage>
</organism>
<dbReference type="PROSITE" id="PS00012">
    <property type="entry name" value="PHOSPHOPANTETHEINE"/>
    <property type="match status" value="1"/>
</dbReference>
<dbReference type="Pfam" id="PF00109">
    <property type="entry name" value="ketoacyl-synt"/>
    <property type="match status" value="1"/>
</dbReference>
<dbReference type="InterPro" id="IPR018201">
    <property type="entry name" value="Ketoacyl_synth_AS"/>
</dbReference>
<dbReference type="SUPFAM" id="SSF52151">
    <property type="entry name" value="FabD/lysophospholipase-like"/>
    <property type="match status" value="1"/>
</dbReference>
<dbReference type="InterPro" id="IPR001227">
    <property type="entry name" value="Ac_transferase_dom_sf"/>
</dbReference>
<dbReference type="Pfam" id="PF08659">
    <property type="entry name" value="KR"/>
    <property type="match status" value="1"/>
</dbReference>
<evidence type="ECO:0000256" key="1">
    <source>
        <dbReference type="ARBA" id="ARBA00001957"/>
    </source>
</evidence>
<dbReference type="PANTHER" id="PTHR43775">
    <property type="entry name" value="FATTY ACID SYNTHASE"/>
    <property type="match status" value="1"/>
</dbReference>
<dbReference type="PROSITE" id="PS50075">
    <property type="entry name" value="CARRIER"/>
    <property type="match status" value="1"/>
</dbReference>
<gene>
    <name evidence="10" type="ORF">ACFPIJ_26290</name>
</gene>
<dbReference type="InterPro" id="IPR015083">
    <property type="entry name" value="NorB/c/GfsB-D-like_docking"/>
</dbReference>
<keyword evidence="7" id="KW-0012">Acyltransferase</keyword>
<evidence type="ECO:0000313" key="11">
    <source>
        <dbReference type="Proteomes" id="UP001595912"/>
    </source>
</evidence>
<dbReference type="Pfam" id="PF00698">
    <property type="entry name" value="Acyl_transf_1"/>
    <property type="match status" value="1"/>
</dbReference>
<dbReference type="InterPro" id="IPR041618">
    <property type="entry name" value="PKS_DE"/>
</dbReference>
<dbReference type="Pfam" id="PF18369">
    <property type="entry name" value="PKS_DE"/>
    <property type="match status" value="1"/>
</dbReference>
<keyword evidence="11" id="KW-1185">Reference proteome</keyword>
<dbReference type="Gene3D" id="6.10.140.1830">
    <property type="match status" value="1"/>
</dbReference>
<dbReference type="Pfam" id="PF02801">
    <property type="entry name" value="Ketoacyl-synt_C"/>
    <property type="match status" value="1"/>
</dbReference>
<evidence type="ECO:0000259" key="9">
    <source>
        <dbReference type="PROSITE" id="PS52004"/>
    </source>
</evidence>
<dbReference type="PROSITE" id="PS00606">
    <property type="entry name" value="KS3_1"/>
    <property type="match status" value="1"/>
</dbReference>
<keyword evidence="4" id="KW-0808">Transferase</keyword>
<dbReference type="InterPro" id="IPR036736">
    <property type="entry name" value="ACP-like_sf"/>
</dbReference>
<feature type="domain" description="Carrier" evidence="8">
    <location>
        <begin position="1287"/>
        <end position="1364"/>
    </location>
</feature>
<dbReference type="InterPro" id="IPR006162">
    <property type="entry name" value="Ppantetheine_attach_site"/>
</dbReference>
<accession>A0ABV9W1C5</accession>
<dbReference type="SMART" id="SM00823">
    <property type="entry name" value="PKS_PP"/>
    <property type="match status" value="1"/>
</dbReference>
<dbReference type="Gene3D" id="3.40.50.720">
    <property type="entry name" value="NAD(P)-binding Rossmann-like Domain"/>
    <property type="match status" value="1"/>
</dbReference>
<evidence type="ECO:0000256" key="3">
    <source>
        <dbReference type="ARBA" id="ARBA00022553"/>
    </source>
</evidence>
<dbReference type="InterPro" id="IPR036291">
    <property type="entry name" value="NAD(P)-bd_dom_sf"/>
</dbReference>
<dbReference type="SMART" id="SM00825">
    <property type="entry name" value="PKS_KS"/>
    <property type="match status" value="1"/>
</dbReference>
<proteinExistence type="predicted"/>
<dbReference type="InterPro" id="IPR014030">
    <property type="entry name" value="Ketoacyl_synth_N"/>
</dbReference>
<evidence type="ECO:0000313" key="10">
    <source>
        <dbReference type="EMBL" id="MFC5001330.1"/>
    </source>
</evidence>
<dbReference type="Gene3D" id="3.40.366.10">
    <property type="entry name" value="Malonyl-Coenzyme A Acyl Carrier Protein, domain 2"/>
    <property type="match status" value="1"/>
</dbReference>
<dbReference type="InterPro" id="IPR016035">
    <property type="entry name" value="Acyl_Trfase/lysoPLipase"/>
</dbReference>
<dbReference type="InterPro" id="IPR014043">
    <property type="entry name" value="Acyl_transferase_dom"/>
</dbReference>
<evidence type="ECO:0000256" key="2">
    <source>
        <dbReference type="ARBA" id="ARBA00022450"/>
    </source>
</evidence>
<dbReference type="PROSITE" id="PS52004">
    <property type="entry name" value="KS3_2"/>
    <property type="match status" value="1"/>
</dbReference>
<dbReference type="Gene3D" id="1.10.1200.10">
    <property type="entry name" value="ACP-like"/>
    <property type="match status" value="1"/>
</dbReference>
<name>A0ABV9W1C5_9ACTN</name>
<dbReference type="Pfam" id="PF08990">
    <property type="entry name" value="Docking"/>
    <property type="match status" value="1"/>
</dbReference>
<dbReference type="SMART" id="SM00827">
    <property type="entry name" value="PKS_AT"/>
    <property type="match status" value="1"/>
</dbReference>
<keyword evidence="3" id="KW-0597">Phosphoprotein</keyword>
<comment type="caution">
    <text evidence="10">The sequence shown here is derived from an EMBL/GenBank/DDBJ whole genome shotgun (WGS) entry which is preliminary data.</text>
</comment>
<dbReference type="CDD" id="cd00833">
    <property type="entry name" value="PKS"/>
    <property type="match status" value="1"/>
</dbReference>
<sequence>MTNEEKLVDYLKWVTADLHRTRELLRRTEASAREPIAVIGMACRYPGGVRTPDDLWRLVADGSDAVAGFPEERGWSTGDLYDPDPERTGKTYTREGGFLYDAHHFDPAFFGISPREARAMDPQHRLLMETAWETFEHAGIVPADLRQRPVSVYTGVMYDDYGVRVMHNVPPDLEGLLGTGSASSLASGRLAYTFGLEGPAVTVDTACSSSLVAIHLAGQSLRNGECELALAGGVTVMHTPGVFIEFSRQRGVAPDGRCKSFSAGADGTGWSEGCGLVLLERLSDAVANGHRVLAVVRGSATNQDGASNGITAPNGPSQERLIRQALANALLTVDDIDVVEAHGTGTVLGDPIEAQALLATYGQRKDRDRPLWLGSIKSNIGHTQAAAGVAGVIKMIQAIRHGEIPRSLHVTAPSPHVDWSSGAVRLLTEARQWPDVGRARRAAVSSFGISGTNAHVILEQAPPADPPEGDEPAGPQVWLLSGRSDAALGAQAARLRSDLPEAGAAAVARALATTRTHFPHRAAVVADDRDGFARGLAALAAGAESRAVVRGVAGTGGKLVLLFTGQGAQRAGAGQALYDAYPVFRAAVDAAADELDPYLDRPLRTVMFTDAARLDETLYTQTALFALETAQFRLLESWGLRPDAVAGHSVGEIAAAHAAGVMTLADAARLTATRARLMQAAPAGGAMTAIEATEEEVLAELVDGVSIAAVNAPTRTVVSGDTDKVAVLAERFALRGRRTKRLKVSHAFHSHHMDPVLDEFRAAIADLTYAESRIPLVTGLTGDVATAGQLQDPGHWARQIREPVRFGAALSTLDRLGANTYLELGPGPVLLGFVREALGRSAAAGPLLHPERPEPHTALTAAALAHTAGHAVDWATIIGPQPAGAVELPFYQFQRRPFWLEAVAPSGTESAHEGFWPAVEREDVAHLDTLLSLTEDERTSLRALLPALTDLRRRVSGRHTWIWSPVPVPAVTGGLTGRWLVRDEQLAGILRDGGAEVTVAAPHPGEQFDISGSGRQWVISRGPRLEAATAWGVALDHGYGFIDLPAELDDVMRRQLLAVLSGAVDEPAVAVRHTGLAARRLVTAAAPAGAGWVPTGTVLLTGADTGLGGHAARWLAAGGAQQLILVNVPHSDDWSALAALGAKVTVVACDLADRAAVADLLADEPVDAVVHIAAPGGGAAVRHLDELTRGSGLSAFVLFAPPADAGTTMCCELTVLDRVAAGERGLSVQPGPRPLPDRAVAGSLTWSGSAPATVVLTDAVPAGDAAAAGRDDEVPLTARLAAADPDERLGLLIDYIRTEVAGALGLDEADAIGPDENLLDLGLSSMTAMELTARIRDAGVAISPSLIYDSPTPAELAQHLLDGLAVAA</sequence>
<keyword evidence="2" id="KW-0596">Phosphopantetheine</keyword>
<dbReference type="SUPFAM" id="SSF47336">
    <property type="entry name" value="ACP-like"/>
    <property type="match status" value="1"/>
</dbReference>
<dbReference type="InterPro" id="IPR020806">
    <property type="entry name" value="PKS_PP-bd"/>
</dbReference>
<dbReference type="InterPro" id="IPR016036">
    <property type="entry name" value="Malonyl_transacylase_ACP-bd"/>
</dbReference>
<evidence type="ECO:0000256" key="5">
    <source>
        <dbReference type="ARBA" id="ARBA00023194"/>
    </source>
</evidence>
<dbReference type="InterPro" id="IPR050091">
    <property type="entry name" value="PKS_NRPS_Biosynth_Enz"/>
</dbReference>
<evidence type="ECO:0000256" key="6">
    <source>
        <dbReference type="ARBA" id="ARBA00023268"/>
    </source>
</evidence>
<dbReference type="SUPFAM" id="SSF51735">
    <property type="entry name" value="NAD(P)-binding Rossmann-fold domains"/>
    <property type="match status" value="1"/>
</dbReference>
<dbReference type="SMART" id="SM01294">
    <property type="entry name" value="PKS_PP_betabranch"/>
    <property type="match status" value="1"/>
</dbReference>
<dbReference type="PANTHER" id="PTHR43775:SF51">
    <property type="entry name" value="INACTIVE PHENOLPHTHIOCEROL SYNTHESIS POLYKETIDE SYNTHASE TYPE I PKS1-RELATED"/>
    <property type="match status" value="1"/>
</dbReference>
<dbReference type="Gene3D" id="3.40.47.10">
    <property type="match status" value="1"/>
</dbReference>
<dbReference type="InterPro" id="IPR009081">
    <property type="entry name" value="PP-bd_ACP"/>
</dbReference>
<dbReference type="InterPro" id="IPR020841">
    <property type="entry name" value="PKS_Beta-ketoAc_synthase_dom"/>
</dbReference>
<dbReference type="SUPFAM" id="SSF55048">
    <property type="entry name" value="Probable ACP-binding domain of malonyl-CoA ACP transacylase"/>
    <property type="match status" value="1"/>
</dbReference>
<dbReference type="SMART" id="SM00822">
    <property type="entry name" value="PKS_KR"/>
    <property type="match status" value="1"/>
</dbReference>
<dbReference type="InterPro" id="IPR014031">
    <property type="entry name" value="Ketoacyl_synth_C"/>
</dbReference>
<evidence type="ECO:0000256" key="4">
    <source>
        <dbReference type="ARBA" id="ARBA00022679"/>
    </source>
</evidence>
<feature type="domain" description="Ketosynthase family 3 (KS3)" evidence="9">
    <location>
        <begin position="33"/>
        <end position="460"/>
    </location>
</feature>
<keyword evidence="6" id="KW-0511">Multifunctional enzyme</keyword>
<dbReference type="SUPFAM" id="SSF53901">
    <property type="entry name" value="Thiolase-like"/>
    <property type="match status" value="1"/>
</dbReference>
<protein>
    <submittedName>
        <fullName evidence="10">Type I polyketide synthase</fullName>
    </submittedName>
</protein>
<dbReference type="EMBL" id="JBHSIU010000034">
    <property type="protein sequence ID" value="MFC5001330.1"/>
    <property type="molecule type" value="Genomic_DNA"/>
</dbReference>
<dbReference type="Proteomes" id="UP001595912">
    <property type="component" value="Unassembled WGS sequence"/>
</dbReference>
<keyword evidence="5" id="KW-0045">Antibiotic biosynthesis</keyword>
<dbReference type="Pfam" id="PF16197">
    <property type="entry name" value="KAsynt_C_assoc"/>
    <property type="match status" value="1"/>
</dbReference>
<evidence type="ECO:0000259" key="8">
    <source>
        <dbReference type="PROSITE" id="PS50075"/>
    </source>
</evidence>
<dbReference type="InterPro" id="IPR032821">
    <property type="entry name" value="PKS_assoc"/>
</dbReference>
<reference evidence="11" key="1">
    <citation type="journal article" date="2019" name="Int. J. Syst. Evol. Microbiol.">
        <title>The Global Catalogue of Microorganisms (GCM) 10K type strain sequencing project: providing services to taxonomists for standard genome sequencing and annotation.</title>
        <authorList>
            <consortium name="The Broad Institute Genomics Platform"/>
            <consortium name="The Broad Institute Genome Sequencing Center for Infectious Disease"/>
            <person name="Wu L."/>
            <person name="Ma J."/>
        </authorList>
    </citation>
    <scope>NUCLEOTIDE SEQUENCE [LARGE SCALE GENOMIC DNA]</scope>
    <source>
        <strain evidence="11">CGMCC 4.7152</strain>
    </source>
</reference>
<dbReference type="Gene3D" id="3.30.70.3290">
    <property type="match status" value="1"/>
</dbReference>
<evidence type="ECO:0000256" key="7">
    <source>
        <dbReference type="ARBA" id="ARBA00023315"/>
    </source>
</evidence>
<dbReference type="InterPro" id="IPR057326">
    <property type="entry name" value="KR_dom"/>
</dbReference>
<dbReference type="InterPro" id="IPR013968">
    <property type="entry name" value="PKS_KR"/>
</dbReference>
<dbReference type="Pfam" id="PF00550">
    <property type="entry name" value="PP-binding"/>
    <property type="match status" value="1"/>
</dbReference>
<comment type="cofactor">
    <cofactor evidence="1">
        <name>pantetheine 4'-phosphate</name>
        <dbReference type="ChEBI" id="CHEBI:47942"/>
    </cofactor>
</comment>
<dbReference type="InterPro" id="IPR016039">
    <property type="entry name" value="Thiolase-like"/>
</dbReference>